<keyword evidence="7" id="KW-1133">Transmembrane helix</keyword>
<name>A0A5J4NFB7_9TREM</name>
<dbReference type="EMBL" id="QNGE01003246">
    <property type="protein sequence ID" value="KAA3674296.1"/>
    <property type="molecule type" value="Genomic_DNA"/>
</dbReference>
<dbReference type="PANTHER" id="PTHR19297:SF191">
    <property type="entry name" value="PROTEIN XYLOSYLTRANSFERASE"/>
    <property type="match status" value="1"/>
</dbReference>
<dbReference type="Proteomes" id="UP000324629">
    <property type="component" value="Unassembled WGS sequence"/>
</dbReference>
<dbReference type="InterPro" id="IPR003406">
    <property type="entry name" value="Glyco_trans_14"/>
</dbReference>
<sequence length="466" mass="51632">MRKWQCAFVCAALTAVILLSITGKLTRSVYHNEGPALYRSSRDCQQAISDKSPLHLTYEWYAHALHEQNTNYECEQLRAPNAESVWTSEEERRFPIAYAIAAYESFTCLARLLRMIHRNHNVYCIHVDAKSPKDFVRKVKHLAQCFGSNVILVADEQRVDVRWGYFSVLQSTLICSELLLKDELVDWRYMLNINEKEFPLRTNWELVSSLRALNGSNMVEGIPGDKFSDRFPNSNFSFKVFHMVHLECAYPPAEILEDQAASSKANSTLAVNLANLSLRHEDMAPTGTDSTSVSGHSEPNSMSEHASYQATQATELHDSGSNLDPVEMDTRPQSPPSPPEHRANDDADDRVPLSACSTARSLLHLPVTPTYACPGNDFGSESAELHADAESSGSSRLSLTRLAPCTESPLFVRHMSAGSTGMSRSLRTYPSGHVSVSMDTASLPSSSTAPAVITRDSVPLPSYSRS</sequence>
<protein>
    <recommendedName>
        <fullName evidence="14">Beta-1,3-galactosyl-O-glycosyl-glycoprotein beta-1,6-N-acetylglucosaminyltransferase</fullName>
    </recommendedName>
</protein>
<comment type="similarity">
    <text evidence="10">Belongs to the glycosyltransferase 14 family.</text>
</comment>
<evidence type="ECO:0000256" key="5">
    <source>
        <dbReference type="ARBA" id="ARBA00022692"/>
    </source>
</evidence>
<keyword evidence="6" id="KW-0735">Signal-anchor</keyword>
<dbReference type="GO" id="GO:0008375">
    <property type="term" value="F:acetylglucosaminyltransferase activity"/>
    <property type="evidence" value="ECO:0007669"/>
    <property type="project" value="TreeGrafter"/>
</dbReference>
<evidence type="ECO:0000256" key="4">
    <source>
        <dbReference type="ARBA" id="ARBA00022679"/>
    </source>
</evidence>
<accession>A0A5J4NFB7</accession>
<dbReference type="GO" id="GO:0016020">
    <property type="term" value="C:membrane"/>
    <property type="evidence" value="ECO:0007669"/>
    <property type="project" value="UniProtKB-SubCell"/>
</dbReference>
<comment type="subcellular location">
    <subcellularLocation>
        <location evidence="1">Membrane</location>
        <topology evidence="1">Single-pass type II membrane protein</topology>
    </subcellularLocation>
</comment>
<evidence type="ECO:0000313" key="12">
    <source>
        <dbReference type="EMBL" id="KAA3674296.1"/>
    </source>
</evidence>
<evidence type="ECO:0000256" key="7">
    <source>
        <dbReference type="ARBA" id="ARBA00022989"/>
    </source>
</evidence>
<feature type="region of interest" description="Disordered" evidence="11">
    <location>
        <begin position="282"/>
        <end position="350"/>
    </location>
</feature>
<keyword evidence="4" id="KW-0808">Transferase</keyword>
<dbReference type="Pfam" id="PF02485">
    <property type="entry name" value="Branch"/>
    <property type="match status" value="1"/>
</dbReference>
<gene>
    <name evidence="12" type="ORF">DEA37_0012340</name>
</gene>
<keyword evidence="5" id="KW-0812">Transmembrane</keyword>
<reference evidence="12 13" key="1">
    <citation type="journal article" date="2019" name="Gigascience">
        <title>Whole-genome sequence of the oriental lung fluke Paragonimus westermani.</title>
        <authorList>
            <person name="Oey H."/>
            <person name="Zakrzewski M."/>
            <person name="Narain K."/>
            <person name="Devi K.R."/>
            <person name="Agatsuma T."/>
            <person name="Nawaratna S."/>
            <person name="Gobert G.N."/>
            <person name="Jones M.K."/>
            <person name="Ragan M.A."/>
            <person name="McManus D.P."/>
            <person name="Krause L."/>
        </authorList>
    </citation>
    <scope>NUCLEOTIDE SEQUENCE [LARGE SCALE GENOMIC DNA]</scope>
    <source>
        <strain evidence="12 13">IND2009</strain>
    </source>
</reference>
<dbReference type="PANTHER" id="PTHR19297">
    <property type="entry name" value="GLYCOSYLTRANSFERASE 14 FAMILY MEMBER"/>
    <property type="match status" value="1"/>
</dbReference>
<keyword evidence="3" id="KW-0328">Glycosyltransferase</keyword>
<evidence type="ECO:0000256" key="8">
    <source>
        <dbReference type="ARBA" id="ARBA00023136"/>
    </source>
</evidence>
<keyword evidence="13" id="KW-1185">Reference proteome</keyword>
<evidence type="ECO:0000313" key="13">
    <source>
        <dbReference type="Proteomes" id="UP000324629"/>
    </source>
</evidence>
<evidence type="ECO:0000256" key="6">
    <source>
        <dbReference type="ARBA" id="ARBA00022968"/>
    </source>
</evidence>
<comment type="caution">
    <text evidence="12">The sequence shown here is derived from an EMBL/GenBank/DDBJ whole genome shotgun (WGS) entry which is preliminary data.</text>
</comment>
<evidence type="ECO:0000256" key="2">
    <source>
        <dbReference type="ARBA" id="ARBA00004922"/>
    </source>
</evidence>
<evidence type="ECO:0008006" key="14">
    <source>
        <dbReference type="Google" id="ProtNLM"/>
    </source>
</evidence>
<keyword evidence="9" id="KW-0325">Glycoprotein</keyword>
<organism evidence="12 13">
    <name type="scientific">Paragonimus westermani</name>
    <dbReference type="NCBI Taxonomy" id="34504"/>
    <lineage>
        <taxon>Eukaryota</taxon>
        <taxon>Metazoa</taxon>
        <taxon>Spiralia</taxon>
        <taxon>Lophotrochozoa</taxon>
        <taxon>Platyhelminthes</taxon>
        <taxon>Trematoda</taxon>
        <taxon>Digenea</taxon>
        <taxon>Plagiorchiida</taxon>
        <taxon>Troglotremata</taxon>
        <taxon>Troglotrematidae</taxon>
        <taxon>Paragonimus</taxon>
    </lineage>
</organism>
<keyword evidence="8" id="KW-0472">Membrane</keyword>
<evidence type="ECO:0000256" key="11">
    <source>
        <dbReference type="SAM" id="MobiDB-lite"/>
    </source>
</evidence>
<proteinExistence type="inferred from homology"/>
<evidence type="ECO:0000256" key="1">
    <source>
        <dbReference type="ARBA" id="ARBA00004606"/>
    </source>
</evidence>
<feature type="compositionally biased region" description="Basic and acidic residues" evidence="11">
    <location>
        <begin position="339"/>
        <end position="350"/>
    </location>
</feature>
<feature type="compositionally biased region" description="Polar residues" evidence="11">
    <location>
        <begin position="287"/>
        <end position="322"/>
    </location>
</feature>
<dbReference type="AlphaFoldDB" id="A0A5J4NFB7"/>
<evidence type="ECO:0000256" key="10">
    <source>
        <dbReference type="ARBA" id="ARBA00038150"/>
    </source>
</evidence>
<evidence type="ECO:0000256" key="3">
    <source>
        <dbReference type="ARBA" id="ARBA00022676"/>
    </source>
</evidence>
<comment type="pathway">
    <text evidence="2">Protein modification; protein glycosylation.</text>
</comment>
<evidence type="ECO:0000256" key="9">
    <source>
        <dbReference type="ARBA" id="ARBA00023180"/>
    </source>
</evidence>